<dbReference type="Proteomes" id="UP000223913">
    <property type="component" value="Unassembled WGS sequence"/>
</dbReference>
<reference evidence="1 2" key="1">
    <citation type="submission" date="2017-10" db="EMBL/GenBank/DDBJ databases">
        <title>The draft genome sequence of Lewinella nigricans NBRC 102662.</title>
        <authorList>
            <person name="Wang K."/>
        </authorList>
    </citation>
    <scope>NUCLEOTIDE SEQUENCE [LARGE SCALE GENOMIC DNA]</scope>
    <source>
        <strain evidence="1 2">NBRC 102662</strain>
    </source>
</reference>
<dbReference type="OrthoDB" id="8263000at2"/>
<dbReference type="AlphaFoldDB" id="A0A2D0MYQ5"/>
<evidence type="ECO:0000313" key="2">
    <source>
        <dbReference type="Proteomes" id="UP000223913"/>
    </source>
</evidence>
<protein>
    <submittedName>
        <fullName evidence="1">Uncharacterized protein</fullName>
    </submittedName>
</protein>
<sequence length="1062" mass="121585">MLDFPTISQNAPRFKSQDYALLREQGIIELQAMAGNIWTDYNLHDPGITLLEALLYAITDLGYRLDHSIPVLLASHPDGRIALDDHFHRAKEILPNCPYTPQDYWKYFLDIPGLRNVLLERAVDLCPILYCRTEEKKGGTPSCESPFYSLSFNRDQTVADWEVTDWQKQHPNGLYCISLILEPEVEWDLPNPPPVIDLGGGRAISQIQVSGQSFQVITYLPHWQDLNLAILGDPDNQIESIELVREPEPATAGTRTVYAAEVAIQFSAGKEVVRFPVTMQVRAEVPLRTPRPVPGRIVARSAPPLRLEKAASTGRSLRAVLINVLTAVRPNGLFPVFQRSVIRASEVIRQVKGTYCAKRNLCEDIERVKLCRPQEVVVKAAIELETSADPERTVAQLLCEIDQYLSPAVRFHTLDELLAEEMPVEEIFEGPLLRHGFIKDEEAVRLKRRTAVYNSDLIRIMACTSGVLAIRELLTCSFIGLEEVVTDEANCFQLAGKGCYYFRLDPDRCLDDDNLCCFQGGVLVTLDQSLVKAHYRKIKAQLPGRIPQDDGLSLPKGKVMDLGHWPSVQSDLPRLYGIGAAGLPTTATAFQQGRARQLKGYLMFFEQMMANYLSQLSHIGSLFSMEADVFRTYFFQDLYELPKIGPLFKAQVDSGQSWEDFLADHQNDYIQALEKATENLPRFLERRNRFLDHLLARVGEDVLHYENWVRNYYRGDPEFILQELIRVKQRLMAFYPGFSSPRATALHYCKKRKDGSPDVWDTDNISGYLQRVCAKVGLYNCRRRNLCHESVFPDVFEIFDETDTDGITEWWFRLRDEDGTILMTASDRYTVYNDLINALKTVAQLGMYRDNYLIKISNAGRYYFVLRDGTDTLARRIPGFPTLEKAEATIARIMEMLWERFNGEGIHLVEHILLRPRTRNYTLLQPFLCDAEQRRKVRMIKDPYSFVMTLVLPSSYERDFSDTTSPAQPTECSPRLRDLAYRQVVETVIREEAPAHIFLRVFWLDRDTSGSDDPAFLSLNRFEKLYREWLEDLDQDSAVLQPSNDALVEFLNQLLPVPRRPA</sequence>
<proteinExistence type="predicted"/>
<keyword evidence="2" id="KW-1185">Reference proteome</keyword>
<evidence type="ECO:0000313" key="1">
    <source>
        <dbReference type="EMBL" id="PHN01256.1"/>
    </source>
</evidence>
<comment type="caution">
    <text evidence="1">The sequence shown here is derived from an EMBL/GenBank/DDBJ whole genome shotgun (WGS) entry which is preliminary data.</text>
</comment>
<dbReference type="EMBL" id="PDUD01000058">
    <property type="protein sequence ID" value="PHN01256.1"/>
    <property type="molecule type" value="Genomic_DNA"/>
</dbReference>
<dbReference type="RefSeq" id="WP_099155313.1">
    <property type="nucleotide sequence ID" value="NZ_PDUD01000058.1"/>
</dbReference>
<name>A0A2D0MYQ5_FLAN2</name>
<gene>
    <name evidence="1" type="ORF">CRP01_37900</name>
</gene>
<accession>A0A2D0MYQ5</accession>
<organism evidence="1 2">
    <name type="scientific">Flavilitoribacter nigricans (strain ATCC 23147 / DSM 23189 / NBRC 102662 / NCIMB 1420 / SS-2)</name>
    <name type="common">Lewinella nigricans</name>
    <dbReference type="NCBI Taxonomy" id="1122177"/>
    <lineage>
        <taxon>Bacteria</taxon>
        <taxon>Pseudomonadati</taxon>
        <taxon>Bacteroidota</taxon>
        <taxon>Saprospiria</taxon>
        <taxon>Saprospirales</taxon>
        <taxon>Lewinellaceae</taxon>
        <taxon>Flavilitoribacter</taxon>
    </lineage>
</organism>
<dbReference type="Gene3D" id="2.30.29.80">
    <property type="match status" value="1"/>
</dbReference>